<keyword evidence="3" id="KW-1185">Reference proteome</keyword>
<name>A0A0D1C511_MYCMD</name>
<proteinExistence type="predicted"/>
<dbReference type="RefSeq" id="XP_011389808.1">
    <property type="nucleotide sequence ID" value="XM_011391506.1"/>
</dbReference>
<feature type="signal peptide" evidence="1">
    <location>
        <begin position="1"/>
        <end position="42"/>
    </location>
</feature>
<organism evidence="2 3">
    <name type="scientific">Mycosarcoma maydis</name>
    <name type="common">Corn smut fungus</name>
    <name type="synonym">Ustilago maydis</name>
    <dbReference type="NCBI Taxonomy" id="5270"/>
    <lineage>
        <taxon>Eukaryota</taxon>
        <taxon>Fungi</taxon>
        <taxon>Dikarya</taxon>
        <taxon>Basidiomycota</taxon>
        <taxon>Ustilaginomycotina</taxon>
        <taxon>Ustilaginomycetes</taxon>
        <taxon>Ustilaginales</taxon>
        <taxon>Ustilaginaceae</taxon>
        <taxon>Mycosarcoma</taxon>
    </lineage>
</organism>
<dbReference type="InParanoid" id="A0A0D1C511"/>
<evidence type="ECO:0000256" key="1">
    <source>
        <dbReference type="SAM" id="SignalP"/>
    </source>
</evidence>
<dbReference type="SUPFAM" id="SSF54427">
    <property type="entry name" value="NTF2-like"/>
    <property type="match status" value="1"/>
</dbReference>
<dbReference type="PANTHER" id="PTHR34213">
    <property type="entry name" value="NUCLEAR TRANSPORT FACTOR 2 (NTF2) FAMILY PROTEIN"/>
    <property type="match status" value="1"/>
</dbReference>
<dbReference type="VEuPathDB" id="FungiDB:UMAG_10657"/>
<dbReference type="GeneID" id="23566657"/>
<feature type="chain" id="PRO_5002227947" description="SnoaL-like domain-containing protein" evidence="1">
    <location>
        <begin position="43"/>
        <end position="273"/>
    </location>
</feature>
<accession>A0A0D1C511</accession>
<keyword evidence="1" id="KW-0732">Signal</keyword>
<dbReference type="AlphaFoldDB" id="A0A0D1C511"/>
<evidence type="ECO:0008006" key="4">
    <source>
        <dbReference type="Google" id="ProtNLM"/>
    </source>
</evidence>
<dbReference type="PANTHER" id="PTHR34213:SF2">
    <property type="entry name" value="NUCLEAR TRANSPORT FACTOR 2 (NTF2) FAMILY PROTEIN"/>
    <property type="match status" value="1"/>
</dbReference>
<protein>
    <recommendedName>
        <fullName evidence="4">SnoaL-like domain-containing protein</fullName>
    </recommendedName>
</protein>
<dbReference type="OrthoDB" id="2400485at2759"/>
<dbReference type="Proteomes" id="UP000000561">
    <property type="component" value="Chromosome 8"/>
</dbReference>
<reference evidence="2 3" key="1">
    <citation type="journal article" date="2006" name="Nature">
        <title>Insights from the genome of the biotrophic fungal plant pathogen Ustilago maydis.</title>
        <authorList>
            <person name="Kamper J."/>
            <person name="Kahmann R."/>
            <person name="Bolker M."/>
            <person name="Ma L.J."/>
            <person name="Brefort T."/>
            <person name="Saville B.J."/>
            <person name="Banuett F."/>
            <person name="Kronstad J.W."/>
            <person name="Gold S.E."/>
            <person name="Muller O."/>
            <person name="Perlin M.H."/>
            <person name="Wosten H.A."/>
            <person name="de Vries R."/>
            <person name="Ruiz-Herrera J."/>
            <person name="Reynaga-Pena C.G."/>
            <person name="Snetselaar K."/>
            <person name="McCann M."/>
            <person name="Perez-Martin J."/>
            <person name="Feldbrugge M."/>
            <person name="Basse C.W."/>
            <person name="Steinberg G."/>
            <person name="Ibeas J.I."/>
            <person name="Holloman W."/>
            <person name="Guzman P."/>
            <person name="Farman M."/>
            <person name="Stajich J.E."/>
            <person name="Sentandreu R."/>
            <person name="Gonzalez-Prieto J.M."/>
            <person name="Kennell J.C."/>
            <person name="Molina L."/>
            <person name="Schirawski J."/>
            <person name="Mendoza-Mendoza A."/>
            <person name="Greilinger D."/>
            <person name="Munch K."/>
            <person name="Rossel N."/>
            <person name="Scherer M."/>
            <person name="Vranes M."/>
            <person name="Ladendorf O."/>
            <person name="Vincon V."/>
            <person name="Fuchs U."/>
            <person name="Sandrock B."/>
            <person name="Meng S."/>
            <person name="Ho E.C."/>
            <person name="Cahill M.J."/>
            <person name="Boyce K.J."/>
            <person name="Klose J."/>
            <person name="Klosterman S.J."/>
            <person name="Deelstra H.J."/>
            <person name="Ortiz-Castellanos L."/>
            <person name="Li W."/>
            <person name="Sanchez-Alonso P."/>
            <person name="Schreier P.H."/>
            <person name="Hauser-Hahn I."/>
            <person name="Vaupel M."/>
            <person name="Koopmann E."/>
            <person name="Friedrich G."/>
            <person name="Voss H."/>
            <person name="Schluter T."/>
            <person name="Margolis J."/>
            <person name="Platt D."/>
            <person name="Swimmer C."/>
            <person name="Gnirke A."/>
            <person name="Chen F."/>
            <person name="Vysotskaia V."/>
            <person name="Mannhaupt G."/>
            <person name="Guldener U."/>
            <person name="Munsterkotter M."/>
            <person name="Haase D."/>
            <person name="Oesterheld M."/>
            <person name="Mewes H.W."/>
            <person name="Mauceli E.W."/>
            <person name="DeCaprio D."/>
            <person name="Wade C.M."/>
            <person name="Butler J."/>
            <person name="Young S."/>
            <person name="Jaffe D.B."/>
            <person name="Calvo S."/>
            <person name="Nusbaum C."/>
            <person name="Galagan J."/>
            <person name="Birren B.W."/>
        </authorList>
    </citation>
    <scope>NUCLEOTIDE SEQUENCE [LARGE SCALE GENOMIC DNA]</scope>
    <source>
        <strain evidence="3">DSM 14603 / FGSC 9021 / UM521</strain>
    </source>
</reference>
<dbReference type="KEGG" id="uma:UMAG_10657"/>
<evidence type="ECO:0000313" key="2">
    <source>
        <dbReference type="EMBL" id="KIS68772.1"/>
    </source>
</evidence>
<evidence type="ECO:0000313" key="3">
    <source>
        <dbReference type="Proteomes" id="UP000000561"/>
    </source>
</evidence>
<gene>
    <name evidence="2" type="ORF">UMAG_10657</name>
</gene>
<sequence>MRLWPVELGVRFSTRASRDTASLTQTLLVMLWAISLSSTAQASVQTGRGCRSTGTRVVGTRGLLALCSARLVSASTSQIGASQRHFRIGHPGARITWNMTTDVAPQSAAFEAFESYPTLDPSHTTLSLVKDAMDLFSAKPSAAIFARSWSRNATFSDPICHAVGARQYLAQWYAMRAVFSESETLEWKLIRDEPTHIEYVQKQRYKLKALGTVKVMHSTVVMHTDAHGRITRFEDRWNHTALPGTLAWPFRRLNAITLPWLVAVAAESKNALT</sequence>
<dbReference type="InterPro" id="IPR032710">
    <property type="entry name" value="NTF2-like_dom_sf"/>
</dbReference>
<dbReference type="EMBL" id="CM003147">
    <property type="protein sequence ID" value="KIS68772.1"/>
    <property type="molecule type" value="Genomic_DNA"/>
</dbReference>